<evidence type="ECO:0000259" key="1">
    <source>
        <dbReference type="Pfam" id="PF05175"/>
    </source>
</evidence>
<dbReference type="GO" id="GO:0032259">
    <property type="term" value="P:methylation"/>
    <property type="evidence" value="ECO:0007669"/>
    <property type="project" value="UniProtKB-KW"/>
</dbReference>
<dbReference type="EMBL" id="JTCM02000065">
    <property type="protein sequence ID" value="NEU75323.1"/>
    <property type="molecule type" value="Genomic_DNA"/>
</dbReference>
<dbReference type="Gene3D" id="3.40.50.150">
    <property type="entry name" value="Vaccinia Virus protein VP39"/>
    <property type="match status" value="1"/>
</dbReference>
<protein>
    <submittedName>
        <fullName evidence="2">Methyltransferase</fullName>
    </submittedName>
</protein>
<keyword evidence="2" id="KW-0489">Methyltransferase</keyword>
<gene>
    <name evidence="2" type="ORF">PI95_022890</name>
</gene>
<accession>A0A846HE31</accession>
<dbReference type="Proteomes" id="UP000031549">
    <property type="component" value="Unassembled WGS sequence"/>
</dbReference>
<evidence type="ECO:0000313" key="3">
    <source>
        <dbReference type="Proteomes" id="UP000031549"/>
    </source>
</evidence>
<evidence type="ECO:0000313" key="2">
    <source>
        <dbReference type="EMBL" id="NEU75323.1"/>
    </source>
</evidence>
<sequence>MQLSLFKIIPEHTTPGEIYTFNLNTPNPKQAAKLQELATSMQQSIDNKLNPAINKQRATKRRKTIAQSIIAEGVELQTIQSWLLAIAQMWFVGNTPEVLRGISQKSQAEALYKISQTARTLEEVEEILSNEYYQDRIKSLKRASICTAGEIMSAIAEIQKVVKPDEVDTTQQELNRLELKIIGMKSGDFFPSPPFVCDRLIQLAEINENSRILEPSAGSGCIAESILKKYPQANLEVVEINPTLRSILELKGFNLVGRDFLGYTAENSYSHIIMNPPFSQLIEHIYHAWKLIHSGGILIAIVPESVFFNKKYKDFKEWLENWNLYDESLPKDAFLQSNNPTNVATRIIKIYKP</sequence>
<reference evidence="2 3" key="1">
    <citation type="journal article" date="2015" name="Genome Announc.">
        <title>Draft Genome Sequence of Cyanobacterium Hassallia byssoidea Strain VB512170, Isolated from Monuments in India.</title>
        <authorList>
            <person name="Singh D."/>
            <person name="Chandrababunaidu M.M."/>
            <person name="Panda A."/>
            <person name="Sen D."/>
            <person name="Bhattacharyya S."/>
            <person name="Adhikary S.P."/>
            <person name="Tripathy S."/>
        </authorList>
    </citation>
    <scope>NUCLEOTIDE SEQUENCE [LARGE SCALE GENOMIC DNA]</scope>
    <source>
        <strain evidence="2 3">VB512170</strain>
    </source>
</reference>
<proteinExistence type="predicted"/>
<dbReference type="InterPro" id="IPR029063">
    <property type="entry name" value="SAM-dependent_MTases_sf"/>
</dbReference>
<dbReference type="GO" id="GO:0008168">
    <property type="term" value="F:methyltransferase activity"/>
    <property type="evidence" value="ECO:0007669"/>
    <property type="project" value="UniProtKB-KW"/>
</dbReference>
<name>A0A846HE31_9CYAN</name>
<dbReference type="CDD" id="cd02440">
    <property type="entry name" value="AdoMet_MTases"/>
    <property type="match status" value="1"/>
</dbReference>
<dbReference type="InterPro" id="IPR007848">
    <property type="entry name" value="Small_mtfrase_dom"/>
</dbReference>
<dbReference type="Pfam" id="PF05175">
    <property type="entry name" value="MTS"/>
    <property type="match status" value="1"/>
</dbReference>
<dbReference type="AlphaFoldDB" id="A0A846HE31"/>
<dbReference type="RefSeq" id="WP_039741444.1">
    <property type="nucleotide sequence ID" value="NZ_JTCM02000065.1"/>
</dbReference>
<keyword evidence="2" id="KW-0808">Transferase</keyword>
<keyword evidence="3" id="KW-1185">Reference proteome</keyword>
<organism evidence="2 3">
    <name type="scientific">Hassallia byssoidea VB512170</name>
    <dbReference type="NCBI Taxonomy" id="1304833"/>
    <lineage>
        <taxon>Bacteria</taxon>
        <taxon>Bacillati</taxon>
        <taxon>Cyanobacteriota</taxon>
        <taxon>Cyanophyceae</taxon>
        <taxon>Nostocales</taxon>
        <taxon>Tolypothrichaceae</taxon>
        <taxon>Hassallia</taxon>
    </lineage>
</organism>
<dbReference type="SUPFAM" id="SSF53335">
    <property type="entry name" value="S-adenosyl-L-methionine-dependent methyltransferases"/>
    <property type="match status" value="1"/>
</dbReference>
<feature type="domain" description="Methyltransferase small" evidence="1">
    <location>
        <begin position="207"/>
        <end position="293"/>
    </location>
</feature>
<comment type="caution">
    <text evidence="2">The sequence shown here is derived from an EMBL/GenBank/DDBJ whole genome shotgun (WGS) entry which is preliminary data.</text>
</comment>